<dbReference type="PANTHER" id="PTHR42885">
    <property type="entry name" value="HISTIDINOL-PHOSPHATE AMINOTRANSFERASE-RELATED"/>
    <property type="match status" value="1"/>
</dbReference>
<name>A0A848K6Y6_9NOCA</name>
<reference evidence="4 5" key="2">
    <citation type="submission" date="2020-06" db="EMBL/GenBank/DDBJ databases">
        <title>Antribacter stalactiti gen. nov., sp. nov., a new member of the family Nacardiaceae isolated from a cave.</title>
        <authorList>
            <person name="Kim I.S."/>
        </authorList>
    </citation>
    <scope>NUCLEOTIDE SEQUENCE [LARGE SCALE GENOMIC DNA]</scope>
    <source>
        <strain evidence="4 5">YC2-7</strain>
    </source>
</reference>
<dbReference type="InterPro" id="IPR015422">
    <property type="entry name" value="PyrdxlP-dep_Trfase_small"/>
</dbReference>
<dbReference type="PANTHER" id="PTHR42885:SF1">
    <property type="entry name" value="THREONINE-PHOSPHATE DECARBOXYLASE"/>
    <property type="match status" value="1"/>
</dbReference>
<dbReference type="NCBIfam" id="NF005915">
    <property type="entry name" value="PRK07908.1"/>
    <property type="match status" value="1"/>
</dbReference>
<dbReference type="Gene3D" id="3.40.640.10">
    <property type="entry name" value="Type I PLP-dependent aspartate aminotransferase-like (Major domain)"/>
    <property type="match status" value="1"/>
</dbReference>
<dbReference type="Pfam" id="PF00155">
    <property type="entry name" value="Aminotran_1_2"/>
    <property type="match status" value="1"/>
</dbReference>
<protein>
    <submittedName>
        <fullName evidence="4">Threonine-phosphate decarboxylase</fullName>
        <ecNumber evidence="4">4.1.1.81</ecNumber>
    </submittedName>
</protein>
<gene>
    <name evidence="4" type="ORF">FGL95_06965</name>
</gene>
<reference evidence="4 5" key="1">
    <citation type="submission" date="2019-05" db="EMBL/GenBank/DDBJ databases">
        <authorList>
            <person name="Lee S.D."/>
        </authorList>
    </citation>
    <scope>NUCLEOTIDE SEQUENCE [LARGE SCALE GENOMIC DNA]</scope>
    <source>
        <strain evidence="4 5">YC2-7</strain>
    </source>
</reference>
<dbReference type="AlphaFoldDB" id="A0A848K6Y6"/>
<proteinExistence type="predicted"/>
<evidence type="ECO:0000313" key="5">
    <source>
        <dbReference type="Proteomes" id="UP000535543"/>
    </source>
</evidence>
<keyword evidence="4" id="KW-0456">Lyase</keyword>
<keyword evidence="5" id="KW-1185">Reference proteome</keyword>
<dbReference type="InterPro" id="IPR015424">
    <property type="entry name" value="PyrdxlP-dep_Trfase"/>
</dbReference>
<feature type="domain" description="Aminotransferase class I/classII large" evidence="3">
    <location>
        <begin position="33"/>
        <end position="347"/>
    </location>
</feature>
<evidence type="ECO:0000256" key="1">
    <source>
        <dbReference type="ARBA" id="ARBA00001933"/>
    </source>
</evidence>
<dbReference type="GO" id="GO:0048472">
    <property type="term" value="F:threonine-phosphate decarboxylase activity"/>
    <property type="evidence" value="ECO:0007669"/>
    <property type="project" value="UniProtKB-EC"/>
</dbReference>
<organism evidence="4 5">
    <name type="scientific">Antrihabitans stalactiti</name>
    <dbReference type="NCBI Taxonomy" id="2584121"/>
    <lineage>
        <taxon>Bacteria</taxon>
        <taxon>Bacillati</taxon>
        <taxon>Actinomycetota</taxon>
        <taxon>Actinomycetes</taxon>
        <taxon>Mycobacteriales</taxon>
        <taxon>Nocardiaceae</taxon>
        <taxon>Antrihabitans</taxon>
    </lineage>
</organism>
<dbReference type="GO" id="GO:0030170">
    <property type="term" value="F:pyridoxal phosphate binding"/>
    <property type="evidence" value="ECO:0007669"/>
    <property type="project" value="InterPro"/>
</dbReference>
<evidence type="ECO:0000256" key="2">
    <source>
        <dbReference type="ARBA" id="ARBA00022898"/>
    </source>
</evidence>
<dbReference type="InterPro" id="IPR004839">
    <property type="entry name" value="Aminotransferase_I/II_large"/>
</dbReference>
<keyword evidence="2" id="KW-0663">Pyridoxal phosphate</keyword>
<evidence type="ECO:0000259" key="3">
    <source>
        <dbReference type="Pfam" id="PF00155"/>
    </source>
</evidence>
<dbReference type="Proteomes" id="UP000535543">
    <property type="component" value="Unassembled WGS sequence"/>
</dbReference>
<dbReference type="Gene3D" id="3.90.1150.10">
    <property type="entry name" value="Aspartate Aminotransferase, domain 1"/>
    <property type="match status" value="1"/>
</dbReference>
<dbReference type="CDD" id="cd00609">
    <property type="entry name" value="AAT_like"/>
    <property type="match status" value="1"/>
</dbReference>
<comment type="caution">
    <text evidence="4">The sequence shown here is derived from an EMBL/GenBank/DDBJ whole genome shotgun (WGS) entry which is preliminary data.</text>
</comment>
<evidence type="ECO:0000313" key="4">
    <source>
        <dbReference type="EMBL" id="NMN94775.1"/>
    </source>
</evidence>
<comment type="cofactor">
    <cofactor evidence="1">
        <name>pyridoxal 5'-phosphate</name>
        <dbReference type="ChEBI" id="CHEBI:597326"/>
    </cofactor>
</comment>
<dbReference type="RefSeq" id="WP_169585505.1">
    <property type="nucleotide sequence ID" value="NZ_VCQU01000002.1"/>
</dbReference>
<dbReference type="EMBL" id="VCQU01000002">
    <property type="protein sequence ID" value="NMN94775.1"/>
    <property type="molecule type" value="Genomic_DNA"/>
</dbReference>
<accession>A0A848K6Y6</accession>
<dbReference type="EC" id="4.1.1.81" evidence="4"/>
<sequence length="353" mass="37899">MLRRISAAVGSFLVDETERLRHHGDVDVTAGMLDFAVNVAGLTPPEWLRRRLANTLTTLGRYPSAAHDLDAREAVAARHGRIADEVLLLAGGAEGFAMLPRLAPTSAALIHPSFTEPDLALREAGIPVTQVILAPPYRLDTAAVPDDADLVVLGNPTNPTSVLHPVESILGLRRPGRIVVVDEAFADAVPGEPETLSSFALPDVLVLRSLTKTWSLAGLRCGYLLGPPDLLDRLRVGRAHWPLGTLQIEAIAACSEPGAVAEAAERADRITIDREVMVAMLLDAGFDVALPANAPFLLLRVGDGELMRKHLRENGIAVRRGDTFPGLGPDHLRVAVRGRHEVDRLITAMKEVG</sequence>
<dbReference type="InterPro" id="IPR015421">
    <property type="entry name" value="PyrdxlP-dep_Trfase_major"/>
</dbReference>
<dbReference type="SUPFAM" id="SSF53383">
    <property type="entry name" value="PLP-dependent transferases"/>
    <property type="match status" value="1"/>
</dbReference>